<feature type="compositionally biased region" description="Polar residues" evidence="7">
    <location>
        <begin position="307"/>
        <end position="317"/>
    </location>
</feature>
<dbReference type="CDD" id="cd17546">
    <property type="entry name" value="REC_hyHK_CKI1_RcsC-like"/>
    <property type="match status" value="1"/>
</dbReference>
<dbReference type="SMART" id="SM00448">
    <property type="entry name" value="REC"/>
    <property type="match status" value="1"/>
</dbReference>
<dbReference type="PROSITE" id="PS50109">
    <property type="entry name" value="HIS_KIN"/>
    <property type="match status" value="1"/>
</dbReference>
<keyword evidence="3 6" id="KW-0597">Phosphoprotein</keyword>
<feature type="modified residue" description="4-aspartylphosphate" evidence="6">
    <location>
        <position position="1100"/>
    </location>
</feature>
<feature type="region of interest" description="Disordered" evidence="7">
    <location>
        <begin position="996"/>
        <end position="1037"/>
    </location>
</feature>
<dbReference type="InterPro" id="IPR036097">
    <property type="entry name" value="HisK_dim/P_sf"/>
</dbReference>
<dbReference type="InterPro" id="IPR029016">
    <property type="entry name" value="GAF-like_dom_sf"/>
</dbReference>
<dbReference type="AlphaFoldDB" id="A0A6A5R8A7"/>
<evidence type="ECO:0000256" key="7">
    <source>
        <dbReference type="SAM" id="MobiDB-lite"/>
    </source>
</evidence>
<evidence type="ECO:0000313" key="10">
    <source>
        <dbReference type="EMBL" id="KAF1923450.1"/>
    </source>
</evidence>
<accession>A0A6A5R8A7</accession>
<dbReference type="Gene3D" id="3.30.450.40">
    <property type="match status" value="1"/>
</dbReference>
<keyword evidence="11" id="KW-1185">Reference proteome</keyword>
<dbReference type="RefSeq" id="XP_033443703.1">
    <property type="nucleotide sequence ID" value="XM_033589329.1"/>
</dbReference>
<dbReference type="PRINTS" id="PR00344">
    <property type="entry name" value="BCTRLSENSOR"/>
</dbReference>
<proteinExistence type="predicted"/>
<dbReference type="Proteomes" id="UP000800082">
    <property type="component" value="Unassembled WGS sequence"/>
</dbReference>
<dbReference type="OrthoDB" id="10249433at2759"/>
<dbReference type="PROSITE" id="PS50110">
    <property type="entry name" value="RESPONSE_REGULATORY"/>
    <property type="match status" value="1"/>
</dbReference>
<name>A0A6A5R8A7_9PLEO</name>
<dbReference type="InterPro" id="IPR004358">
    <property type="entry name" value="Sig_transdc_His_kin-like_C"/>
</dbReference>
<keyword evidence="4" id="KW-0808">Transferase</keyword>
<dbReference type="GeneID" id="54346976"/>
<protein>
    <recommendedName>
        <fullName evidence="2">histidine kinase</fullName>
        <ecNumber evidence="2">2.7.13.3</ecNumber>
    </recommendedName>
</protein>
<sequence length="1202" mass="130777">MAAGKLACADSAQTFDPRERASACDIASYLSAASFPVEGGGGPSANPVPSTDVVLNALVQHGAHAVECDRAFLSFVDAGFQFVCAEMTRHQSIVDACPTRPLLLGTTRIALDWGVCSYAMSASHGSEVTVPESPYIAATESYFCVRDFRRVPAFAALPFVAGYPRMVSSIEIPLRSHSGHVLGSYCIVDDKVRDFLHPDALRAVREAVSAITQYIDLKRAEQSRMRSQRVMDGLGRFIASHDHKQADSTQTTSPFALGIFENVSRPGFDSRSSGNTDSYGDRDCLTNANAEPGHVLMSDSGLAPGTTEVTTVSPQQDDVSKQREPGLLAQVGDLLPKAANMIGRAMNLDGFVFFDAVDTGARYGAHGSSYSHTDDEFAQHAHEKLQSSAQPLSVYRRNGTTESPSLGRFTQSFIRRLTAAYPHGHLFKKAEHVGSGQGLQEAKDCPRSSGTSAPHQGRDEVFDCIPKARHVIFLPLWHYQRESSFLNALAWVSDPSSTLEADDVNLLTVFGNSLMAEIFRLEAATVTQQKSDFISSVSHELRSPLHGILATVELMKETLQDPFLLSLTQMIESCSCTLLDTFSHLLEFSKINSLKGERESAARAKCDAESPPKRTPANDLSSLVEDVLQAVSLGHNSVSQMELGLQMEYQDPLVCRVQVPAQPVLITTHIDHNSDWISSMDPGAWKRILLNIFSNALRFTASGHIDVTLRLLDDPDAGPRCISLSVADSGVGMSREFLKYHLFTPFMQENNLIPGTGLGLNIVKNIVESLDGRMFVESRQHQGTRVTVNIPHEAEPGTLGTPDIRASLAPYGKAANLTFSLISIASQTAPDSKPGPHLVAPPRLLKRCLRNICGNYFGMIFVDDAPLDALLESDLILLDTYALSSTEMLHLHEHFPRIISAMASRPIIVLGPTAEGARDFFGRKGATFISSPITRRILWDAVDTALAKVIPVEAIPHPTAGIKGQDPSQQVAANPPGVSLTRDKVKLFQGKSINVPTRGARAEADPSAQGNTFPTLTLHRSPSSQPPHTAAPEPQNQLPKYRYRRLLLVDDNPINLRLLAAFIRGTGLLFSTAYDGAEAVRLYRKAAVEEADPFDCVLMDISMPVMDGFQAAAAIRQFEAQQRGQRQDRVAATHEARDPAGRHEHQGPRGVLRSHIVALTGLGSEAARSMARESGFNLFLVKPVQFKDLEPLLKTLPANGKT</sequence>
<comment type="catalytic activity">
    <reaction evidence="1">
        <text>ATP + protein L-histidine = ADP + protein N-phospho-L-histidine.</text>
        <dbReference type="EC" id="2.7.13.3"/>
    </reaction>
</comment>
<organism evidence="10 11">
    <name type="scientific">Didymella exigua CBS 183.55</name>
    <dbReference type="NCBI Taxonomy" id="1150837"/>
    <lineage>
        <taxon>Eukaryota</taxon>
        <taxon>Fungi</taxon>
        <taxon>Dikarya</taxon>
        <taxon>Ascomycota</taxon>
        <taxon>Pezizomycotina</taxon>
        <taxon>Dothideomycetes</taxon>
        <taxon>Pleosporomycetidae</taxon>
        <taxon>Pleosporales</taxon>
        <taxon>Pleosporineae</taxon>
        <taxon>Didymellaceae</taxon>
        <taxon>Didymella</taxon>
    </lineage>
</organism>
<dbReference type="PANTHER" id="PTHR43047">
    <property type="entry name" value="TWO-COMPONENT HISTIDINE PROTEIN KINASE"/>
    <property type="match status" value="1"/>
</dbReference>
<feature type="compositionally biased region" description="Polar residues" evidence="7">
    <location>
        <begin position="1008"/>
        <end position="1027"/>
    </location>
</feature>
<dbReference type="PANTHER" id="PTHR43047:SF72">
    <property type="entry name" value="OSMOSENSING HISTIDINE PROTEIN KINASE SLN1"/>
    <property type="match status" value="1"/>
</dbReference>
<dbReference type="GO" id="GO:0000155">
    <property type="term" value="F:phosphorelay sensor kinase activity"/>
    <property type="evidence" value="ECO:0007669"/>
    <property type="project" value="InterPro"/>
</dbReference>
<dbReference type="InterPro" id="IPR011006">
    <property type="entry name" value="CheY-like_superfamily"/>
</dbReference>
<gene>
    <name evidence="10" type="ORF">M421DRAFT_325321</name>
</gene>
<evidence type="ECO:0000259" key="8">
    <source>
        <dbReference type="PROSITE" id="PS50109"/>
    </source>
</evidence>
<dbReference type="CDD" id="cd00082">
    <property type="entry name" value="HisKA"/>
    <property type="match status" value="1"/>
</dbReference>
<dbReference type="SUPFAM" id="SSF47384">
    <property type="entry name" value="Homodimeric domain of signal transducing histidine kinase"/>
    <property type="match status" value="1"/>
</dbReference>
<dbReference type="Gene3D" id="3.30.565.10">
    <property type="entry name" value="Histidine kinase-like ATPase, C-terminal domain"/>
    <property type="match status" value="1"/>
</dbReference>
<dbReference type="GO" id="GO:0005886">
    <property type="term" value="C:plasma membrane"/>
    <property type="evidence" value="ECO:0007669"/>
    <property type="project" value="TreeGrafter"/>
</dbReference>
<dbReference type="SMART" id="SM00387">
    <property type="entry name" value="HATPase_c"/>
    <property type="match status" value="1"/>
</dbReference>
<dbReference type="InterPro" id="IPR003661">
    <property type="entry name" value="HisK_dim/P_dom"/>
</dbReference>
<feature type="region of interest" description="Disordered" evidence="7">
    <location>
        <begin position="1122"/>
        <end position="1148"/>
    </location>
</feature>
<dbReference type="Gene3D" id="3.40.50.2300">
    <property type="match status" value="1"/>
</dbReference>
<dbReference type="Gene3D" id="1.10.287.130">
    <property type="match status" value="1"/>
</dbReference>
<evidence type="ECO:0000256" key="2">
    <source>
        <dbReference type="ARBA" id="ARBA00012438"/>
    </source>
</evidence>
<reference evidence="10" key="1">
    <citation type="journal article" date="2020" name="Stud. Mycol.">
        <title>101 Dothideomycetes genomes: a test case for predicting lifestyles and emergence of pathogens.</title>
        <authorList>
            <person name="Haridas S."/>
            <person name="Albert R."/>
            <person name="Binder M."/>
            <person name="Bloem J."/>
            <person name="Labutti K."/>
            <person name="Salamov A."/>
            <person name="Andreopoulos B."/>
            <person name="Baker S."/>
            <person name="Barry K."/>
            <person name="Bills G."/>
            <person name="Bluhm B."/>
            <person name="Cannon C."/>
            <person name="Castanera R."/>
            <person name="Culley D."/>
            <person name="Daum C."/>
            <person name="Ezra D."/>
            <person name="Gonzalez J."/>
            <person name="Henrissat B."/>
            <person name="Kuo A."/>
            <person name="Liang C."/>
            <person name="Lipzen A."/>
            <person name="Lutzoni F."/>
            <person name="Magnuson J."/>
            <person name="Mondo S."/>
            <person name="Nolan M."/>
            <person name="Ohm R."/>
            <person name="Pangilinan J."/>
            <person name="Park H.-J."/>
            <person name="Ramirez L."/>
            <person name="Alfaro M."/>
            <person name="Sun H."/>
            <person name="Tritt A."/>
            <person name="Yoshinaga Y."/>
            <person name="Zwiers L.-H."/>
            <person name="Turgeon B."/>
            <person name="Goodwin S."/>
            <person name="Spatafora J."/>
            <person name="Crous P."/>
            <person name="Grigoriev I."/>
        </authorList>
    </citation>
    <scope>NUCLEOTIDE SEQUENCE</scope>
    <source>
        <strain evidence="10">CBS 183.55</strain>
    </source>
</reference>
<feature type="domain" description="Response regulatory" evidence="9">
    <location>
        <begin position="1045"/>
        <end position="1197"/>
    </location>
</feature>
<dbReference type="Pfam" id="PF02518">
    <property type="entry name" value="HATPase_c"/>
    <property type="match status" value="1"/>
</dbReference>
<dbReference type="SUPFAM" id="SSF52172">
    <property type="entry name" value="CheY-like"/>
    <property type="match status" value="1"/>
</dbReference>
<evidence type="ECO:0000256" key="1">
    <source>
        <dbReference type="ARBA" id="ARBA00000085"/>
    </source>
</evidence>
<dbReference type="SUPFAM" id="SSF55874">
    <property type="entry name" value="ATPase domain of HSP90 chaperone/DNA topoisomerase II/histidine kinase"/>
    <property type="match status" value="1"/>
</dbReference>
<evidence type="ECO:0000256" key="5">
    <source>
        <dbReference type="ARBA" id="ARBA00022777"/>
    </source>
</evidence>
<dbReference type="Pfam" id="PF00072">
    <property type="entry name" value="Response_reg"/>
    <property type="match status" value="1"/>
</dbReference>
<feature type="compositionally biased region" description="Basic and acidic residues" evidence="7">
    <location>
        <begin position="1125"/>
        <end position="1147"/>
    </location>
</feature>
<dbReference type="Pfam" id="PF00512">
    <property type="entry name" value="HisKA"/>
    <property type="match status" value="1"/>
</dbReference>
<evidence type="ECO:0000256" key="4">
    <source>
        <dbReference type="ARBA" id="ARBA00022679"/>
    </source>
</evidence>
<dbReference type="InterPro" id="IPR036890">
    <property type="entry name" value="HATPase_C_sf"/>
</dbReference>
<dbReference type="InterPro" id="IPR001789">
    <property type="entry name" value="Sig_transdc_resp-reg_receiver"/>
</dbReference>
<feature type="region of interest" description="Disordered" evidence="7">
    <location>
        <begin position="437"/>
        <end position="458"/>
    </location>
</feature>
<evidence type="ECO:0000256" key="6">
    <source>
        <dbReference type="PROSITE-ProRule" id="PRU00169"/>
    </source>
</evidence>
<evidence type="ECO:0000313" key="11">
    <source>
        <dbReference type="Proteomes" id="UP000800082"/>
    </source>
</evidence>
<dbReference type="EMBL" id="ML979005">
    <property type="protein sequence ID" value="KAF1923450.1"/>
    <property type="molecule type" value="Genomic_DNA"/>
</dbReference>
<feature type="region of interest" description="Disordered" evidence="7">
    <location>
        <begin position="267"/>
        <end position="320"/>
    </location>
</feature>
<feature type="domain" description="Histidine kinase" evidence="8">
    <location>
        <begin position="536"/>
        <end position="794"/>
    </location>
</feature>
<dbReference type="SMART" id="SM00388">
    <property type="entry name" value="HisKA"/>
    <property type="match status" value="1"/>
</dbReference>
<keyword evidence="5" id="KW-0418">Kinase</keyword>
<dbReference type="InterPro" id="IPR005467">
    <property type="entry name" value="His_kinase_dom"/>
</dbReference>
<evidence type="ECO:0000259" key="9">
    <source>
        <dbReference type="PROSITE" id="PS50110"/>
    </source>
</evidence>
<evidence type="ECO:0000256" key="3">
    <source>
        <dbReference type="ARBA" id="ARBA00022553"/>
    </source>
</evidence>
<dbReference type="GO" id="GO:0009927">
    <property type="term" value="F:histidine phosphotransfer kinase activity"/>
    <property type="evidence" value="ECO:0007669"/>
    <property type="project" value="TreeGrafter"/>
</dbReference>
<dbReference type="SUPFAM" id="SSF55781">
    <property type="entry name" value="GAF domain-like"/>
    <property type="match status" value="1"/>
</dbReference>
<dbReference type="InterPro" id="IPR003594">
    <property type="entry name" value="HATPase_dom"/>
</dbReference>
<dbReference type="EC" id="2.7.13.3" evidence="2"/>